<dbReference type="EMBL" id="BNJK01000002">
    <property type="protein sequence ID" value="GHO98332.1"/>
    <property type="molecule type" value="Genomic_DNA"/>
</dbReference>
<accession>A0A8J3N4L4</accession>
<sequence>MGELESPVQPDSFDVLEQFDLQQHEIWIDTYSSKYVLSWEYLRYRVTDHEERTLSFYSQGFEAQLVEEKRPPAP</sequence>
<organism evidence="1 2">
    <name type="scientific">Reticulibacter mediterranei</name>
    <dbReference type="NCBI Taxonomy" id="2778369"/>
    <lineage>
        <taxon>Bacteria</taxon>
        <taxon>Bacillati</taxon>
        <taxon>Chloroflexota</taxon>
        <taxon>Ktedonobacteria</taxon>
        <taxon>Ktedonobacterales</taxon>
        <taxon>Reticulibacteraceae</taxon>
        <taxon>Reticulibacter</taxon>
    </lineage>
</organism>
<dbReference type="AlphaFoldDB" id="A0A8J3N4L4"/>
<comment type="caution">
    <text evidence="1">The sequence shown here is derived from an EMBL/GenBank/DDBJ whole genome shotgun (WGS) entry which is preliminary data.</text>
</comment>
<keyword evidence="2" id="KW-1185">Reference proteome</keyword>
<protein>
    <submittedName>
        <fullName evidence="1">Uncharacterized protein</fullName>
    </submittedName>
</protein>
<dbReference type="Proteomes" id="UP000597444">
    <property type="component" value="Unassembled WGS sequence"/>
</dbReference>
<reference evidence="1" key="1">
    <citation type="submission" date="2020-10" db="EMBL/GenBank/DDBJ databases">
        <title>Taxonomic study of unclassified bacteria belonging to the class Ktedonobacteria.</title>
        <authorList>
            <person name="Yabe S."/>
            <person name="Wang C.M."/>
            <person name="Zheng Y."/>
            <person name="Sakai Y."/>
            <person name="Cavaletti L."/>
            <person name="Monciardini P."/>
            <person name="Donadio S."/>
        </authorList>
    </citation>
    <scope>NUCLEOTIDE SEQUENCE</scope>
    <source>
        <strain evidence="1">ID150040</strain>
    </source>
</reference>
<proteinExistence type="predicted"/>
<name>A0A8J3N4L4_9CHLR</name>
<evidence type="ECO:0000313" key="1">
    <source>
        <dbReference type="EMBL" id="GHO98332.1"/>
    </source>
</evidence>
<evidence type="ECO:0000313" key="2">
    <source>
        <dbReference type="Proteomes" id="UP000597444"/>
    </source>
</evidence>
<gene>
    <name evidence="1" type="ORF">KSF_083800</name>
</gene>